<evidence type="ECO:0000256" key="6">
    <source>
        <dbReference type="SAM" id="MobiDB-lite"/>
    </source>
</evidence>
<feature type="compositionally biased region" description="Basic and acidic residues" evidence="6">
    <location>
        <begin position="18"/>
        <end position="27"/>
    </location>
</feature>
<keyword evidence="3" id="KW-0804">Transcription</keyword>
<dbReference type="GO" id="GO:0000124">
    <property type="term" value="C:SAGA complex"/>
    <property type="evidence" value="ECO:0007669"/>
    <property type="project" value="TreeGrafter"/>
</dbReference>
<evidence type="ECO:0000256" key="3">
    <source>
        <dbReference type="ARBA" id="ARBA00023163"/>
    </source>
</evidence>
<dbReference type="STRING" id="691883.A0A058ZC43"/>
<organism evidence="7">
    <name type="scientific">Fonticula alba</name>
    <name type="common">Slime mold</name>
    <dbReference type="NCBI Taxonomy" id="691883"/>
    <lineage>
        <taxon>Eukaryota</taxon>
        <taxon>Rotosphaerida</taxon>
        <taxon>Fonticulaceae</taxon>
        <taxon>Fonticula</taxon>
    </lineage>
</organism>
<dbReference type="RefSeq" id="XP_009494130.1">
    <property type="nucleotide sequence ID" value="XM_009495855.1"/>
</dbReference>
<dbReference type="OrthoDB" id="154356at2759"/>
<evidence type="ECO:0000313" key="7">
    <source>
        <dbReference type="EMBL" id="KCV71007.1"/>
    </source>
</evidence>
<evidence type="ECO:0008006" key="9">
    <source>
        <dbReference type="Google" id="ProtNLM"/>
    </source>
</evidence>
<name>A0A058ZC43_FONAL</name>
<dbReference type="InterPro" id="IPR003923">
    <property type="entry name" value="TAF10"/>
</dbReference>
<reference evidence="7" key="1">
    <citation type="submission" date="2013-04" db="EMBL/GenBank/DDBJ databases">
        <title>The Genome Sequence of Fonticula alba ATCC 38817.</title>
        <authorList>
            <consortium name="The Broad Institute Genomics Platform"/>
            <person name="Russ C."/>
            <person name="Cuomo C."/>
            <person name="Burger G."/>
            <person name="Gray M.W."/>
            <person name="Holland P.W.H."/>
            <person name="King N."/>
            <person name="Lang F.B.F."/>
            <person name="Roger A.J."/>
            <person name="Ruiz-Trillo I."/>
            <person name="Brown M."/>
            <person name="Walker B."/>
            <person name="Young S."/>
            <person name="Zeng Q."/>
            <person name="Gargeya S."/>
            <person name="Fitzgerald M."/>
            <person name="Haas B."/>
            <person name="Abouelleil A."/>
            <person name="Allen A.W."/>
            <person name="Alvarado L."/>
            <person name="Arachchi H.M."/>
            <person name="Berlin A.M."/>
            <person name="Chapman S.B."/>
            <person name="Gainer-Dewar J."/>
            <person name="Goldberg J."/>
            <person name="Griggs A."/>
            <person name="Gujja S."/>
            <person name="Hansen M."/>
            <person name="Howarth C."/>
            <person name="Imamovic A."/>
            <person name="Ireland A."/>
            <person name="Larimer J."/>
            <person name="McCowan C."/>
            <person name="Murphy C."/>
            <person name="Pearson M."/>
            <person name="Poon T.W."/>
            <person name="Priest M."/>
            <person name="Roberts A."/>
            <person name="Saif S."/>
            <person name="Shea T."/>
            <person name="Sisk P."/>
            <person name="Sykes S."/>
            <person name="Wortman J."/>
            <person name="Nusbaum C."/>
            <person name="Birren B."/>
        </authorList>
    </citation>
    <scope>NUCLEOTIDE SEQUENCE [LARGE SCALE GENOMIC DNA]</scope>
    <source>
        <strain evidence="7">ATCC 38817</strain>
    </source>
</reference>
<accession>A0A058ZC43</accession>
<keyword evidence="2" id="KW-0805">Transcription regulation</keyword>
<dbReference type="GeneID" id="20526677"/>
<evidence type="ECO:0000256" key="4">
    <source>
        <dbReference type="ARBA" id="ARBA00023242"/>
    </source>
</evidence>
<dbReference type="eggNOG" id="KOG3423">
    <property type="taxonomic scope" value="Eukaryota"/>
</dbReference>
<dbReference type="CDD" id="cd07982">
    <property type="entry name" value="HFD_TAF10"/>
    <property type="match status" value="1"/>
</dbReference>
<protein>
    <recommendedName>
        <fullName evidence="9">Transcription initiation factor TFIID subunit 10</fullName>
    </recommendedName>
</protein>
<proteinExistence type="inferred from homology"/>
<sequence>MPNAGNKRQSDGQAPGSPDEKRQRVDLSDDASDDFEDDFEDVSSASRSAALAAANPPPPVAAAPAEATNPATGSSDEADGDAGSDADGVPEADLDGSDEFEDFDEEEFEDVVPGSHHGGPVPKIVDFDDLSRAEQELTMREQSLPEFYMSLRDTPTVIPDAITTYYMQRAGFECSDVRMKRLISLAAQKFLTDLARDAFSHSLLRLQGEEARMMAETKRRARKQDRKHVLTVDDLSAALSEEGVRLRRPEHLI</sequence>
<gene>
    <name evidence="7" type="ORF">H696_01952</name>
</gene>
<dbReference type="GO" id="GO:0016251">
    <property type="term" value="F:RNA polymerase II general transcription initiation factor activity"/>
    <property type="evidence" value="ECO:0007669"/>
    <property type="project" value="TreeGrafter"/>
</dbReference>
<feature type="region of interest" description="Disordered" evidence="6">
    <location>
        <begin position="1"/>
        <end position="124"/>
    </location>
</feature>
<comment type="similarity">
    <text evidence="5">Belongs to the TAF10 family.</text>
</comment>
<dbReference type="PANTHER" id="PTHR21242">
    <property type="entry name" value="TRANSCRIPTION INITIATION FACTOR TFIID SUBUNIT 10"/>
    <property type="match status" value="1"/>
</dbReference>
<evidence type="ECO:0000313" key="8">
    <source>
        <dbReference type="Proteomes" id="UP000030693"/>
    </source>
</evidence>
<feature type="compositionally biased region" description="Low complexity" evidence="6">
    <location>
        <begin position="42"/>
        <end position="54"/>
    </location>
</feature>
<dbReference type="Pfam" id="PF03540">
    <property type="entry name" value="TAF10"/>
    <property type="match status" value="1"/>
</dbReference>
<keyword evidence="4" id="KW-0539">Nucleus</keyword>
<dbReference type="Proteomes" id="UP000030693">
    <property type="component" value="Unassembled WGS sequence"/>
</dbReference>
<feature type="compositionally biased region" description="Acidic residues" evidence="6">
    <location>
        <begin position="76"/>
        <end position="110"/>
    </location>
</feature>
<evidence type="ECO:0000256" key="1">
    <source>
        <dbReference type="ARBA" id="ARBA00004123"/>
    </source>
</evidence>
<evidence type="ECO:0000256" key="2">
    <source>
        <dbReference type="ARBA" id="ARBA00023015"/>
    </source>
</evidence>
<dbReference type="GO" id="GO:0005669">
    <property type="term" value="C:transcription factor TFIID complex"/>
    <property type="evidence" value="ECO:0007669"/>
    <property type="project" value="TreeGrafter"/>
</dbReference>
<evidence type="ECO:0000256" key="5">
    <source>
        <dbReference type="ARBA" id="ARBA00025730"/>
    </source>
</evidence>
<comment type="subcellular location">
    <subcellularLocation>
        <location evidence="1">Nucleus</location>
    </subcellularLocation>
</comment>
<dbReference type="PANTHER" id="PTHR21242:SF0">
    <property type="entry name" value="TRANSCRIPTION INITIATION FACTOR TFIID SUBUNIT 10"/>
    <property type="match status" value="1"/>
</dbReference>
<dbReference type="GO" id="GO:0006367">
    <property type="term" value="P:transcription initiation at RNA polymerase II promoter"/>
    <property type="evidence" value="ECO:0007669"/>
    <property type="project" value="TreeGrafter"/>
</dbReference>
<dbReference type="EMBL" id="KB932203">
    <property type="protein sequence ID" value="KCV71007.1"/>
    <property type="molecule type" value="Genomic_DNA"/>
</dbReference>
<dbReference type="PRINTS" id="PR01443">
    <property type="entry name" value="TFIID30KDSUB"/>
</dbReference>
<feature type="compositionally biased region" description="Low complexity" evidence="6">
    <location>
        <begin position="62"/>
        <end position="75"/>
    </location>
</feature>
<feature type="compositionally biased region" description="Acidic residues" evidence="6">
    <location>
        <begin position="28"/>
        <end position="41"/>
    </location>
</feature>
<dbReference type="GO" id="GO:1990841">
    <property type="term" value="F:promoter-specific chromatin binding"/>
    <property type="evidence" value="ECO:0007669"/>
    <property type="project" value="TreeGrafter"/>
</dbReference>
<keyword evidence="8" id="KW-1185">Reference proteome</keyword>
<dbReference type="AlphaFoldDB" id="A0A058ZC43"/>